<evidence type="ECO:0000313" key="3">
    <source>
        <dbReference type="Proteomes" id="UP000321583"/>
    </source>
</evidence>
<evidence type="ECO:0000313" key="2">
    <source>
        <dbReference type="EMBL" id="TWH16835.1"/>
    </source>
</evidence>
<comment type="caution">
    <text evidence="2">The sequence shown here is derived from an EMBL/GenBank/DDBJ whole genome shotgun (WGS) entry which is preliminary data.</text>
</comment>
<proteinExistence type="predicted"/>
<keyword evidence="3" id="KW-1185">Reference proteome</keyword>
<name>A0A562E478_9GAMM</name>
<gene>
    <name evidence="2" type="ORF">L613_001100000240</name>
</gene>
<feature type="signal peptide" evidence="1">
    <location>
        <begin position="1"/>
        <end position="18"/>
    </location>
</feature>
<accession>A0A562E478</accession>
<evidence type="ECO:0008006" key="4">
    <source>
        <dbReference type="Google" id="ProtNLM"/>
    </source>
</evidence>
<dbReference type="EMBL" id="VLJS01000013">
    <property type="protein sequence ID" value="TWH16835.1"/>
    <property type="molecule type" value="Genomic_DNA"/>
</dbReference>
<protein>
    <recommendedName>
        <fullName evidence="4">Lipoprotein</fullName>
    </recommendedName>
</protein>
<reference evidence="2 3" key="1">
    <citation type="submission" date="2019-07" db="EMBL/GenBank/DDBJ databases">
        <title>Genome sequencing of lignin-degrading bacterial isolates.</title>
        <authorList>
            <person name="Gladden J."/>
        </authorList>
    </citation>
    <scope>NUCLEOTIDE SEQUENCE [LARGE SCALE GENOMIC DNA]</scope>
    <source>
        <strain evidence="2 3">J19</strain>
    </source>
</reference>
<sequence>MKINALMAAMLLAGGLLAGCGDKSGGDTTSADGNGASASAGPEGGKSAMVVAAKDANGRDITVMPFRSAEGRTYVPYMKLGQQFYENSPEHLAYVDLYWSKADPIDEELLAYTISKEFAQEQDPFKRKDMLAALKPKMDEYLARVRQIGDIAIDINDTVRFGQYDMEKKAFPIFLYTTTSNAQVDLHGRNSVEYAVVVPSMDLANSSEFWLPMDEAAAREVEAKLAGKRDGNGNTDVPLVVKGYVFLASAMSDNGGEKATVNSARLEAVVFPDAFDLLVPGTGEVLVTLDKKVLPAGFPADKYFLTRPYDRHGAQSAQLVKAKMGIEG</sequence>
<evidence type="ECO:0000256" key="1">
    <source>
        <dbReference type="SAM" id="SignalP"/>
    </source>
</evidence>
<dbReference type="AlphaFoldDB" id="A0A562E478"/>
<keyword evidence="1" id="KW-0732">Signal</keyword>
<dbReference type="Proteomes" id="UP000321583">
    <property type="component" value="Unassembled WGS sequence"/>
</dbReference>
<feature type="chain" id="PRO_5021764297" description="Lipoprotein" evidence="1">
    <location>
        <begin position="19"/>
        <end position="328"/>
    </location>
</feature>
<dbReference type="RefSeq" id="WP_147208103.1">
    <property type="nucleotide sequence ID" value="NZ_VLJS01000013.1"/>
</dbReference>
<organism evidence="2 3">
    <name type="scientific">Pseudoxanthomonas taiwanensis J19</name>
    <dbReference type="NCBI Taxonomy" id="935569"/>
    <lineage>
        <taxon>Bacteria</taxon>
        <taxon>Pseudomonadati</taxon>
        <taxon>Pseudomonadota</taxon>
        <taxon>Gammaproteobacteria</taxon>
        <taxon>Lysobacterales</taxon>
        <taxon>Lysobacteraceae</taxon>
        <taxon>Pseudoxanthomonas</taxon>
    </lineage>
</organism>
<dbReference type="PROSITE" id="PS51257">
    <property type="entry name" value="PROKAR_LIPOPROTEIN"/>
    <property type="match status" value="1"/>
</dbReference>